<proteinExistence type="predicted"/>
<name>A0A1I7WI68_HETBA</name>
<sequence length="215" mass="25184">MVISTKNDCIHTWIITGYVLIILPLIYDIGRIGIPHSFVLLCTIQLPWTTFKQVGFPTALKWMLFLYPILLLFLLELLLASYRFLLSSGNLFFTASRLQQALVGTILLSLLYYRFILENLYFMASDQGGRTYCAFLNIYIYTNIKRCMDINHSTFYFFIFSYVLIEKCWKYRTIRCSKTSWKSKLFIFIDTSTSPIVLQTITFPLPKFLITLMSL</sequence>
<feature type="transmembrane region" description="Helical" evidence="1">
    <location>
        <begin position="63"/>
        <end position="85"/>
    </location>
</feature>
<keyword evidence="2" id="KW-1185">Reference proteome</keyword>
<organism evidence="2 3">
    <name type="scientific">Heterorhabditis bacteriophora</name>
    <name type="common">Entomopathogenic nematode worm</name>
    <dbReference type="NCBI Taxonomy" id="37862"/>
    <lineage>
        <taxon>Eukaryota</taxon>
        <taxon>Metazoa</taxon>
        <taxon>Ecdysozoa</taxon>
        <taxon>Nematoda</taxon>
        <taxon>Chromadorea</taxon>
        <taxon>Rhabditida</taxon>
        <taxon>Rhabditina</taxon>
        <taxon>Rhabditomorpha</taxon>
        <taxon>Strongyloidea</taxon>
        <taxon>Heterorhabditidae</taxon>
        <taxon>Heterorhabditis</taxon>
    </lineage>
</organism>
<feature type="transmembrane region" description="Helical" evidence="1">
    <location>
        <begin position="33"/>
        <end position="51"/>
    </location>
</feature>
<dbReference type="Proteomes" id="UP000095283">
    <property type="component" value="Unplaced"/>
</dbReference>
<keyword evidence="1" id="KW-1133">Transmembrane helix</keyword>
<keyword evidence="1" id="KW-0812">Transmembrane</keyword>
<dbReference type="AlphaFoldDB" id="A0A1I7WI68"/>
<evidence type="ECO:0000313" key="3">
    <source>
        <dbReference type="WBParaSite" id="Hba_04700"/>
    </source>
</evidence>
<accession>A0A1I7WI68</accession>
<dbReference type="WBParaSite" id="Hba_04700">
    <property type="protein sequence ID" value="Hba_04700"/>
    <property type="gene ID" value="Hba_04700"/>
</dbReference>
<reference evidence="3" key="1">
    <citation type="submission" date="2016-11" db="UniProtKB">
        <authorList>
            <consortium name="WormBaseParasite"/>
        </authorList>
    </citation>
    <scope>IDENTIFICATION</scope>
</reference>
<protein>
    <submittedName>
        <fullName evidence="3">Phosphatidate cytidylyltransferase</fullName>
    </submittedName>
</protein>
<evidence type="ECO:0000256" key="1">
    <source>
        <dbReference type="SAM" id="Phobius"/>
    </source>
</evidence>
<feature type="transmembrane region" description="Helical" evidence="1">
    <location>
        <begin position="91"/>
        <end position="113"/>
    </location>
</feature>
<evidence type="ECO:0000313" key="2">
    <source>
        <dbReference type="Proteomes" id="UP000095283"/>
    </source>
</evidence>
<feature type="transmembrane region" description="Helical" evidence="1">
    <location>
        <begin position="9"/>
        <end position="27"/>
    </location>
</feature>
<keyword evidence="1" id="KW-0472">Membrane</keyword>